<dbReference type="AlphaFoldDB" id="A0A6P1Y4N7"/>
<accession>A0A6P1Y4N7</accession>
<evidence type="ECO:0008006" key="4">
    <source>
        <dbReference type="Google" id="ProtNLM"/>
    </source>
</evidence>
<name>A0A6P1Y4N7_9SPIR</name>
<reference evidence="2 3" key="1">
    <citation type="submission" date="2020-01" db="EMBL/GenBank/DDBJ databases">
        <title>Complete genome sequence of a human oral phylogroup 1 Treponema sp. strain ATCC 700766, originally isolated from periodontitis dental plaque.</title>
        <authorList>
            <person name="Chan Y."/>
            <person name="Huo Y.-B."/>
            <person name="Yu X.-L."/>
            <person name="Zeng H."/>
            <person name="Leung W.-K."/>
            <person name="Watt R.M."/>
        </authorList>
    </citation>
    <scope>NUCLEOTIDE SEQUENCE [LARGE SCALE GENOMIC DNA]</scope>
    <source>
        <strain evidence="2 3">OMZ 804</strain>
    </source>
</reference>
<dbReference type="Proteomes" id="UP000464374">
    <property type="component" value="Chromosome"/>
</dbReference>
<feature type="chain" id="PRO_5026837754" description="Lipoprotein" evidence="1">
    <location>
        <begin position="27"/>
        <end position="371"/>
    </location>
</feature>
<evidence type="ECO:0000256" key="1">
    <source>
        <dbReference type="SAM" id="SignalP"/>
    </source>
</evidence>
<sequence length="371" mass="40540">MKKFGIVAVCLLLIGLIAGCGQQKKADDVLSVINNAKDTSIEQLIERAKAETGDFTVYSTSSKTDKTVKAFFAKYGLQGTGSGVKQNEKDFYSAIEKLIDGGSAEIDAVVTQNGASLSVELGAGNLINYNPVVPGAAKSDMYAFMYYFKEFAMDKKFDEQITNVWDLIDTSSAVYYRKAGEPINQLFMAALTTDAWAQKLSAAYDEKYGAGTCDSAVAAGNFKNAGYLFIDGFVKKATDYESEGKIASKIVVDAEKPVIGFSPVTKYSTGAEGTYNKVKFFNKMKGFNGYAYKFYTQIAKTTDRPYTAMLFINYLSTAEGIATYQEGNGVYSTNSMVQQDIDSLLDGFVLENYTDVKSDWASIVKLLEGYN</sequence>
<dbReference type="PROSITE" id="PS51257">
    <property type="entry name" value="PROKAR_LIPOPROTEIN"/>
    <property type="match status" value="1"/>
</dbReference>
<evidence type="ECO:0000313" key="2">
    <source>
        <dbReference type="EMBL" id="QHX43963.1"/>
    </source>
</evidence>
<protein>
    <recommendedName>
        <fullName evidence="4">Lipoprotein</fullName>
    </recommendedName>
</protein>
<evidence type="ECO:0000313" key="3">
    <source>
        <dbReference type="Proteomes" id="UP000464374"/>
    </source>
</evidence>
<organism evidence="2 3">
    <name type="scientific">Treponema vincentii</name>
    <dbReference type="NCBI Taxonomy" id="69710"/>
    <lineage>
        <taxon>Bacteria</taxon>
        <taxon>Pseudomonadati</taxon>
        <taxon>Spirochaetota</taxon>
        <taxon>Spirochaetia</taxon>
        <taxon>Spirochaetales</taxon>
        <taxon>Treponemataceae</taxon>
        <taxon>Treponema</taxon>
    </lineage>
</organism>
<keyword evidence="1" id="KW-0732">Signal</keyword>
<dbReference type="KEGG" id="trz:GWP43_11485"/>
<feature type="signal peptide" evidence="1">
    <location>
        <begin position="1"/>
        <end position="26"/>
    </location>
</feature>
<dbReference type="RefSeq" id="WP_162664266.1">
    <property type="nucleotide sequence ID" value="NZ_CP048020.1"/>
</dbReference>
<dbReference type="EMBL" id="CP048020">
    <property type="protein sequence ID" value="QHX43963.1"/>
    <property type="molecule type" value="Genomic_DNA"/>
</dbReference>
<proteinExistence type="predicted"/>
<dbReference type="SUPFAM" id="SSF53850">
    <property type="entry name" value="Periplasmic binding protein-like II"/>
    <property type="match status" value="1"/>
</dbReference>
<gene>
    <name evidence="2" type="ORF">GWP43_11485</name>
</gene>